<feature type="compositionally biased region" description="Basic residues" evidence="1">
    <location>
        <begin position="131"/>
        <end position="151"/>
    </location>
</feature>
<sequence length="151" mass="17620">MKYCNLITVSLCALDPSRSQVFAASYGDGKSGHKLKKCSTKEYYTYTGSKRHMKKEIERIAAMETGDALLNITTAKTVNISTYIHYFTYILLNLDQILEFNGSLTAKDRFYLYQGVQRARAEMTDGIREYNKRKRKNTKKNRKKKKRDHRQ</sequence>
<evidence type="ECO:0000256" key="1">
    <source>
        <dbReference type="SAM" id="MobiDB-lite"/>
    </source>
</evidence>
<reference evidence="2" key="1">
    <citation type="submission" date="2020-12" db="EMBL/GenBank/DDBJ databases">
        <title>Metabolic potential, ecology and presence of endohyphal bacteria is reflected in genomic diversity of Mucoromycotina.</title>
        <authorList>
            <person name="Muszewska A."/>
            <person name="Okrasinska A."/>
            <person name="Steczkiewicz K."/>
            <person name="Drgas O."/>
            <person name="Orlowska M."/>
            <person name="Perlinska-Lenart U."/>
            <person name="Aleksandrzak-Piekarczyk T."/>
            <person name="Szatraj K."/>
            <person name="Zielenkiewicz U."/>
            <person name="Pilsyk S."/>
            <person name="Malc E."/>
            <person name="Mieczkowski P."/>
            <person name="Kruszewska J.S."/>
            <person name="Biernat P."/>
            <person name="Pawlowska J."/>
        </authorList>
    </citation>
    <scope>NUCLEOTIDE SEQUENCE</scope>
    <source>
        <strain evidence="2">WA0000017839</strain>
    </source>
</reference>
<keyword evidence="3" id="KW-1185">Reference proteome</keyword>
<comment type="caution">
    <text evidence="2">The sequence shown here is derived from an EMBL/GenBank/DDBJ whole genome shotgun (WGS) entry which is preliminary data.</text>
</comment>
<feature type="region of interest" description="Disordered" evidence="1">
    <location>
        <begin position="126"/>
        <end position="151"/>
    </location>
</feature>
<name>A0A8H7V5U7_9FUNG</name>
<dbReference type="OrthoDB" id="2237019at2759"/>
<gene>
    <name evidence="2" type="ORF">INT47_006371</name>
</gene>
<dbReference type="EMBL" id="JAEPRD010000009">
    <property type="protein sequence ID" value="KAG2211251.1"/>
    <property type="molecule type" value="Genomic_DNA"/>
</dbReference>
<evidence type="ECO:0000313" key="2">
    <source>
        <dbReference type="EMBL" id="KAG2211251.1"/>
    </source>
</evidence>
<dbReference type="AlphaFoldDB" id="A0A8H7V5U7"/>
<evidence type="ECO:0000313" key="3">
    <source>
        <dbReference type="Proteomes" id="UP000603453"/>
    </source>
</evidence>
<accession>A0A8H7V5U7</accession>
<dbReference type="Proteomes" id="UP000603453">
    <property type="component" value="Unassembled WGS sequence"/>
</dbReference>
<proteinExistence type="predicted"/>
<organism evidence="2 3">
    <name type="scientific">Mucor saturninus</name>
    <dbReference type="NCBI Taxonomy" id="64648"/>
    <lineage>
        <taxon>Eukaryota</taxon>
        <taxon>Fungi</taxon>
        <taxon>Fungi incertae sedis</taxon>
        <taxon>Mucoromycota</taxon>
        <taxon>Mucoromycotina</taxon>
        <taxon>Mucoromycetes</taxon>
        <taxon>Mucorales</taxon>
        <taxon>Mucorineae</taxon>
        <taxon>Mucoraceae</taxon>
        <taxon>Mucor</taxon>
    </lineage>
</organism>
<protein>
    <submittedName>
        <fullName evidence="2">Uncharacterized protein</fullName>
    </submittedName>
</protein>